<feature type="chain" id="PRO_5024425571" evidence="1">
    <location>
        <begin position="36"/>
        <end position="248"/>
    </location>
</feature>
<keyword evidence="1" id="KW-0732">Signal</keyword>
<feature type="domain" description="Outer membrane protein beta-barrel" evidence="2">
    <location>
        <begin position="34"/>
        <end position="213"/>
    </location>
</feature>
<proteinExistence type="predicted"/>
<dbReference type="EMBL" id="VKKZ01000024">
    <property type="protein sequence ID" value="KAA6431181.1"/>
    <property type="molecule type" value="Genomic_DNA"/>
</dbReference>
<dbReference type="InterPro" id="IPR025665">
    <property type="entry name" value="Beta-barrel_OMP_2"/>
</dbReference>
<sequence length="248" mass="27549">MPAFTSYKSFYLNLTLMKKLAILTFAIFASYFAQAQTGPSFGVKVGANYSTITADKDNGIKYKPDFHLGAFADFGISDMVSIRPELLYSRKGAKYEFRATEVVEDEFGDEQTISGEIDGKMIHQYLEVPVLAHIKAGNLFFEGGPTFSYLLKSEADMKMKLSSDGMDFSMDETVETTEDMKRFEFGYAAGIGYELPSGLGLTLRYQGGLNDLYKESDQDSDDEGLGLPSGKMKNSVFQLSLSYRFGAR</sequence>
<dbReference type="OrthoDB" id="947434at2"/>
<name>A0A5M8Q7W4_9BACT</name>
<dbReference type="Proteomes" id="UP000323866">
    <property type="component" value="Unassembled WGS sequence"/>
</dbReference>
<reference evidence="3 4" key="1">
    <citation type="submission" date="2019-07" db="EMBL/GenBank/DDBJ databases">
        <authorList>
            <person name="Qu J.-H."/>
        </authorList>
    </citation>
    <scope>NUCLEOTIDE SEQUENCE [LARGE SCALE GENOMIC DNA]</scope>
    <source>
        <strain evidence="3 4">MDT1-10-3</strain>
    </source>
</reference>
<dbReference type="SUPFAM" id="SSF56925">
    <property type="entry name" value="OMPA-like"/>
    <property type="match status" value="1"/>
</dbReference>
<gene>
    <name evidence="3" type="ORF">FOE74_19000</name>
</gene>
<evidence type="ECO:0000313" key="4">
    <source>
        <dbReference type="Proteomes" id="UP000323866"/>
    </source>
</evidence>
<feature type="signal peptide" evidence="1">
    <location>
        <begin position="1"/>
        <end position="35"/>
    </location>
</feature>
<dbReference type="AlphaFoldDB" id="A0A5M8Q7W4"/>
<evidence type="ECO:0000256" key="1">
    <source>
        <dbReference type="SAM" id="SignalP"/>
    </source>
</evidence>
<evidence type="ECO:0000313" key="3">
    <source>
        <dbReference type="EMBL" id="KAA6431181.1"/>
    </source>
</evidence>
<comment type="caution">
    <text evidence="3">The sequence shown here is derived from an EMBL/GenBank/DDBJ whole genome shotgun (WGS) entry which is preliminary data.</text>
</comment>
<evidence type="ECO:0000259" key="2">
    <source>
        <dbReference type="Pfam" id="PF13568"/>
    </source>
</evidence>
<protein>
    <submittedName>
        <fullName evidence="3">PorT family protein</fullName>
    </submittedName>
</protein>
<dbReference type="InterPro" id="IPR011250">
    <property type="entry name" value="OMP/PagP_B-barrel"/>
</dbReference>
<reference evidence="3 4" key="2">
    <citation type="submission" date="2019-09" db="EMBL/GenBank/DDBJ databases">
        <title>A bacterium isolated from glacier soil.</title>
        <authorList>
            <person name="Liu Q."/>
        </authorList>
    </citation>
    <scope>NUCLEOTIDE SEQUENCE [LARGE SCALE GENOMIC DNA]</scope>
    <source>
        <strain evidence="3 4">MDT1-10-3</strain>
    </source>
</reference>
<dbReference type="Pfam" id="PF13568">
    <property type="entry name" value="OMP_b-brl_2"/>
    <property type="match status" value="1"/>
</dbReference>
<accession>A0A5M8Q7W4</accession>
<organism evidence="3 4">
    <name type="scientific">Rufibacter glacialis</name>
    <dbReference type="NCBI Taxonomy" id="1259555"/>
    <lineage>
        <taxon>Bacteria</taxon>
        <taxon>Pseudomonadati</taxon>
        <taxon>Bacteroidota</taxon>
        <taxon>Cytophagia</taxon>
        <taxon>Cytophagales</taxon>
        <taxon>Hymenobacteraceae</taxon>
        <taxon>Rufibacter</taxon>
    </lineage>
</organism>